<evidence type="ECO:0000313" key="7">
    <source>
        <dbReference type="Proteomes" id="UP000006034"/>
    </source>
</evidence>
<evidence type="ECO:0000256" key="4">
    <source>
        <dbReference type="ARBA" id="ARBA00023444"/>
    </source>
</evidence>
<evidence type="ECO:0000256" key="2">
    <source>
        <dbReference type="ARBA" id="ARBA00023002"/>
    </source>
</evidence>
<evidence type="ECO:0000313" key="6">
    <source>
        <dbReference type="EMBL" id="EFV43301.1"/>
    </source>
</evidence>
<keyword evidence="3" id="KW-0627">Porphyrin biosynthesis</keyword>
<reference evidence="6 7" key="2">
    <citation type="submission" date="2013-04" db="EMBL/GenBank/DDBJ databases">
        <title>The Genome Sequence of Bilophila wadsworthia 3_1_6.</title>
        <authorList>
            <consortium name="The Broad Institute Genomics Platform"/>
            <person name="Earl A."/>
            <person name="Ward D."/>
            <person name="Feldgarden M."/>
            <person name="Gevers D."/>
            <person name="Sibley C."/>
            <person name="Strauss J."/>
            <person name="Allen-Vercoe E."/>
            <person name="Walker B."/>
            <person name="Young S."/>
            <person name="Zeng Q."/>
            <person name="Gargeya S."/>
            <person name="Fitzgerald M."/>
            <person name="Haas B."/>
            <person name="Abouelleil A."/>
            <person name="Allen A.W."/>
            <person name="Alvarado L."/>
            <person name="Arachchi H.M."/>
            <person name="Berlin A.M."/>
            <person name="Chapman S.B."/>
            <person name="Gainer-Dewar J."/>
            <person name="Goldberg J."/>
            <person name="Griggs A."/>
            <person name="Gujja S."/>
            <person name="Hansen M."/>
            <person name="Howarth C."/>
            <person name="Imamovic A."/>
            <person name="Ireland A."/>
            <person name="Larimer J."/>
            <person name="McCowan C."/>
            <person name="Murphy C."/>
            <person name="Pearson M."/>
            <person name="Poon T.W."/>
            <person name="Priest M."/>
            <person name="Roberts A."/>
            <person name="Saif S."/>
            <person name="Shea T."/>
            <person name="Sisk P."/>
            <person name="Sykes S."/>
            <person name="Wortman J."/>
            <person name="Nusbaum C."/>
            <person name="Birren B."/>
        </authorList>
    </citation>
    <scope>NUCLEOTIDE SEQUENCE [LARGE SCALE GENOMIC DNA]</scope>
    <source>
        <strain evidence="6 7">3_1_6</strain>
    </source>
</reference>
<dbReference type="STRING" id="563192.HMPREF0179_02824"/>
<dbReference type="PANTHER" id="PTHR43013:SF1">
    <property type="entry name" value="GLUTAMYL-TRNA REDUCTASE"/>
    <property type="match status" value="1"/>
</dbReference>
<proteinExistence type="predicted"/>
<dbReference type="InterPro" id="IPR015895">
    <property type="entry name" value="4pyrrol_synth_GluRdtase_N"/>
</dbReference>
<protein>
    <submittedName>
        <fullName evidence="6">Glutamyl-tRNA reductase</fullName>
    </submittedName>
</protein>
<dbReference type="eggNOG" id="COG0373">
    <property type="taxonomic scope" value="Bacteria"/>
</dbReference>
<dbReference type="GO" id="GO:0050661">
    <property type="term" value="F:NADP binding"/>
    <property type="evidence" value="ECO:0007669"/>
    <property type="project" value="InterPro"/>
</dbReference>
<dbReference type="PANTHER" id="PTHR43013">
    <property type="entry name" value="GLUTAMYL-TRNA REDUCTASE"/>
    <property type="match status" value="1"/>
</dbReference>
<name>E5Y9P6_BILW3</name>
<reference evidence="6 7" key="1">
    <citation type="submission" date="2010-10" db="EMBL/GenBank/DDBJ databases">
        <authorList>
            <consortium name="The Broad Institute Genome Sequencing Platform"/>
            <person name="Ward D."/>
            <person name="Earl A."/>
            <person name="Feldgarden M."/>
            <person name="Young S.K."/>
            <person name="Gargeya S."/>
            <person name="Zeng Q."/>
            <person name="Alvarado L."/>
            <person name="Berlin A."/>
            <person name="Bochicchio J."/>
            <person name="Chapman S.B."/>
            <person name="Chen Z."/>
            <person name="Freedman E."/>
            <person name="Gellesch M."/>
            <person name="Goldberg J."/>
            <person name="Griggs A."/>
            <person name="Gujja S."/>
            <person name="Heilman E."/>
            <person name="Heiman D."/>
            <person name="Howarth C."/>
            <person name="Mehta T."/>
            <person name="Neiman D."/>
            <person name="Pearson M."/>
            <person name="Roberts A."/>
            <person name="Saif S."/>
            <person name="Shea T."/>
            <person name="Shenoy N."/>
            <person name="Sisk P."/>
            <person name="Stolte C."/>
            <person name="Sykes S."/>
            <person name="White J."/>
            <person name="Yandava C."/>
            <person name="Allen-Vercoe E."/>
            <person name="Sibley C."/>
            <person name="Ambrose C.E."/>
            <person name="Strauss J."/>
            <person name="Daigneault M."/>
            <person name="Haas B."/>
            <person name="Nusbaum C."/>
            <person name="Birren B."/>
        </authorList>
    </citation>
    <scope>NUCLEOTIDE SEQUENCE [LARGE SCALE GENOMIC DNA]</scope>
    <source>
        <strain evidence="6 7">3_1_6</strain>
    </source>
</reference>
<keyword evidence="7" id="KW-1185">Reference proteome</keyword>
<dbReference type="AlphaFoldDB" id="E5Y9P6"/>
<dbReference type="Proteomes" id="UP000006034">
    <property type="component" value="Unassembled WGS sequence"/>
</dbReference>
<keyword evidence="2" id="KW-0560">Oxidoreductase</keyword>
<comment type="caution">
    <text evidence="6">The sequence shown here is derived from an EMBL/GenBank/DDBJ whole genome shotgun (WGS) entry which is preliminary data.</text>
</comment>
<comment type="pathway">
    <text evidence="4">Porphyrin-containing compound metabolism.</text>
</comment>
<evidence type="ECO:0000259" key="5">
    <source>
        <dbReference type="Pfam" id="PF05201"/>
    </source>
</evidence>
<dbReference type="SUPFAM" id="SSF69742">
    <property type="entry name" value="Glutamyl tRNA-reductase catalytic, N-terminal domain"/>
    <property type="match status" value="1"/>
</dbReference>
<dbReference type="InterPro" id="IPR036343">
    <property type="entry name" value="GluRdtase_N_sf"/>
</dbReference>
<accession>E5Y9P6</accession>
<gene>
    <name evidence="6" type="ORF">HMPREF0179_02824</name>
</gene>
<dbReference type="GO" id="GO:0019353">
    <property type="term" value="P:protoporphyrinogen IX biosynthetic process from glutamate"/>
    <property type="evidence" value="ECO:0007669"/>
    <property type="project" value="TreeGrafter"/>
</dbReference>
<dbReference type="InterPro" id="IPR018214">
    <property type="entry name" value="GluRdtase_CS"/>
</dbReference>
<evidence type="ECO:0000256" key="1">
    <source>
        <dbReference type="ARBA" id="ARBA00022857"/>
    </source>
</evidence>
<feature type="domain" description="Glutamyl-tRNA reductase N-terminal" evidence="5">
    <location>
        <begin position="2"/>
        <end position="110"/>
    </location>
</feature>
<keyword evidence="1" id="KW-0521">NADP</keyword>
<evidence type="ECO:0000256" key="3">
    <source>
        <dbReference type="ARBA" id="ARBA00023244"/>
    </source>
</evidence>
<sequence length="119" mass="13070">MLILSTCNRVEILAVGKGNIVGREIDAWARARGHSTSELAPYVYVHKDEVAITHLFTVASSLDSMVLGEPQILGQLKEAYRNATQARTTRIINRLLHKSFSVAKRVSTETDIAASAVIH</sequence>
<dbReference type="HOGENOM" id="CLU_2056803_0_0_7"/>
<dbReference type="Pfam" id="PF05201">
    <property type="entry name" value="GlutR_N"/>
    <property type="match status" value="1"/>
</dbReference>
<dbReference type="PROSITE" id="PS00747">
    <property type="entry name" value="GLUTR"/>
    <property type="match status" value="1"/>
</dbReference>
<dbReference type="FunFam" id="3.30.460.30:FF:000001">
    <property type="entry name" value="Glutamyl-tRNA reductase"/>
    <property type="match status" value="1"/>
</dbReference>
<dbReference type="Gene3D" id="3.30.460.30">
    <property type="entry name" value="Glutamyl-tRNA reductase, N-terminal domain"/>
    <property type="match status" value="1"/>
</dbReference>
<organism evidence="6 7">
    <name type="scientific">Bilophila wadsworthia (strain 3_1_6)</name>
    <dbReference type="NCBI Taxonomy" id="563192"/>
    <lineage>
        <taxon>Bacteria</taxon>
        <taxon>Pseudomonadati</taxon>
        <taxon>Thermodesulfobacteriota</taxon>
        <taxon>Desulfovibrionia</taxon>
        <taxon>Desulfovibrionales</taxon>
        <taxon>Desulfovibrionaceae</taxon>
        <taxon>Bilophila</taxon>
    </lineage>
</organism>
<dbReference type="EMBL" id="ADCP02000001">
    <property type="protein sequence ID" value="EFV43301.1"/>
    <property type="molecule type" value="Genomic_DNA"/>
</dbReference>
<dbReference type="GO" id="GO:0008883">
    <property type="term" value="F:glutamyl-tRNA reductase activity"/>
    <property type="evidence" value="ECO:0007669"/>
    <property type="project" value="InterPro"/>
</dbReference>